<comment type="similarity">
    <text evidence="1">Belongs to the peptidase C48 family.</text>
</comment>
<dbReference type="InterPro" id="IPR003653">
    <property type="entry name" value="Peptidase_C48_C"/>
</dbReference>
<dbReference type="EMBL" id="JANJYJ010000001">
    <property type="protein sequence ID" value="KAK3230108.1"/>
    <property type="molecule type" value="Genomic_DNA"/>
</dbReference>
<feature type="compositionally biased region" description="Gly residues" evidence="5">
    <location>
        <begin position="235"/>
        <end position="247"/>
    </location>
</feature>
<accession>A0AAE0EIU9</accession>
<name>A0AAE0EIU9_9ROSI</name>
<evidence type="ECO:0000256" key="5">
    <source>
        <dbReference type="SAM" id="MobiDB-lite"/>
    </source>
</evidence>
<evidence type="ECO:0000256" key="3">
    <source>
        <dbReference type="ARBA" id="ARBA00022801"/>
    </source>
</evidence>
<proteinExistence type="inferred from homology"/>
<evidence type="ECO:0000256" key="2">
    <source>
        <dbReference type="ARBA" id="ARBA00022670"/>
    </source>
</evidence>
<dbReference type="GO" id="GO:0016929">
    <property type="term" value="F:deSUMOylase activity"/>
    <property type="evidence" value="ECO:0007669"/>
    <property type="project" value="TreeGrafter"/>
</dbReference>
<dbReference type="PANTHER" id="PTHR12606">
    <property type="entry name" value="SENTRIN/SUMO-SPECIFIC PROTEASE"/>
    <property type="match status" value="1"/>
</dbReference>
<protein>
    <recommendedName>
        <fullName evidence="6">Ubiquitin-like protease family profile domain-containing protein</fullName>
    </recommendedName>
</protein>
<dbReference type="Proteomes" id="UP001281410">
    <property type="component" value="Unassembled WGS sequence"/>
</dbReference>
<evidence type="ECO:0000256" key="4">
    <source>
        <dbReference type="ARBA" id="ARBA00022807"/>
    </source>
</evidence>
<dbReference type="Gene3D" id="3.40.395.10">
    <property type="entry name" value="Adenoviral Proteinase, Chain A"/>
    <property type="match status" value="1"/>
</dbReference>
<feature type="region of interest" description="Disordered" evidence="5">
    <location>
        <begin position="351"/>
        <end position="385"/>
    </location>
</feature>
<feature type="region of interest" description="Disordered" evidence="5">
    <location>
        <begin position="71"/>
        <end position="99"/>
    </location>
</feature>
<keyword evidence="8" id="KW-1185">Reference proteome</keyword>
<dbReference type="Pfam" id="PF02902">
    <property type="entry name" value="Peptidase_C48"/>
    <property type="match status" value="1"/>
</dbReference>
<feature type="region of interest" description="Disordered" evidence="5">
    <location>
        <begin position="205"/>
        <end position="278"/>
    </location>
</feature>
<feature type="compositionally biased region" description="Low complexity" evidence="5">
    <location>
        <begin position="88"/>
        <end position="98"/>
    </location>
</feature>
<feature type="domain" description="Ubiquitin-like protease family profile" evidence="6">
    <location>
        <begin position="396"/>
        <end position="625"/>
    </location>
</feature>
<dbReference type="PROSITE" id="PS50600">
    <property type="entry name" value="ULP_PROTEASE"/>
    <property type="match status" value="1"/>
</dbReference>
<dbReference type="PANTHER" id="PTHR12606:SF141">
    <property type="entry name" value="GH15225P-RELATED"/>
    <property type="match status" value="1"/>
</dbReference>
<evidence type="ECO:0000256" key="1">
    <source>
        <dbReference type="ARBA" id="ARBA00005234"/>
    </source>
</evidence>
<evidence type="ECO:0000259" key="6">
    <source>
        <dbReference type="PROSITE" id="PS50600"/>
    </source>
</evidence>
<keyword evidence="4" id="KW-0788">Thiol protease</keyword>
<gene>
    <name evidence="7" type="ORF">Dsin_001989</name>
</gene>
<keyword evidence="2" id="KW-0645">Protease</keyword>
<evidence type="ECO:0000313" key="8">
    <source>
        <dbReference type="Proteomes" id="UP001281410"/>
    </source>
</evidence>
<feature type="compositionally biased region" description="Acidic residues" evidence="5">
    <location>
        <begin position="74"/>
        <end position="87"/>
    </location>
</feature>
<dbReference type="GO" id="GO:0005634">
    <property type="term" value="C:nucleus"/>
    <property type="evidence" value="ECO:0007669"/>
    <property type="project" value="TreeGrafter"/>
</dbReference>
<organism evidence="7 8">
    <name type="scientific">Dipteronia sinensis</name>
    <dbReference type="NCBI Taxonomy" id="43782"/>
    <lineage>
        <taxon>Eukaryota</taxon>
        <taxon>Viridiplantae</taxon>
        <taxon>Streptophyta</taxon>
        <taxon>Embryophyta</taxon>
        <taxon>Tracheophyta</taxon>
        <taxon>Spermatophyta</taxon>
        <taxon>Magnoliopsida</taxon>
        <taxon>eudicotyledons</taxon>
        <taxon>Gunneridae</taxon>
        <taxon>Pentapetalae</taxon>
        <taxon>rosids</taxon>
        <taxon>malvids</taxon>
        <taxon>Sapindales</taxon>
        <taxon>Sapindaceae</taxon>
        <taxon>Hippocastanoideae</taxon>
        <taxon>Acereae</taxon>
        <taxon>Dipteronia</taxon>
    </lineage>
</organism>
<dbReference type="AlphaFoldDB" id="A0AAE0EIU9"/>
<sequence>MERVISLENLFGKRVATGYPRFSRWEFSAKTALFDWDVETFEKGTDYFKSLNLEYMCGLLIDKKREKLALPRSEEEEDLGSDHEGDDNQTGNDNDGIDCSVPSTIPELYDAMLESEQRIIAFCREEFSKIRNEMKNGAEQADDVVDDKGAGNNVTFVKDVEELNSVGEVGELGKDVQQDGDAVAEVGKGGEEDDAFGDVDAAFQGGKGEEKDDDIGDGNATFEGCKGDEQEDGVGENGKGSEQGVGNDGLVIGDIAFEGGKGDKQEDDVGEIGKGSKEGVGSDCVVVADAAFEGGKGDDQEDAAVGEIGTGCDQGVGSDGVVVGDATFEGDMVENNPNSVVALDGADPDVEYRDIDKQRGRKRSRWLESPWTDPTPKKKRKPQSNEEEINLVAFTSFLKNEDQLRLYVTYSLMYITTFTQHIHSYFDILWRRRSSSELNYSENIGLVNTSFFTNLNIKWAIEMDTLEAMRKIYKFEQAEKERRQQTETDYPEFVALNYQPSPDILRHVTGHDLLYPQPWWEMDSVLIPCHLPGHWVLCHVLFKERKVLLFDSLNERDETSHRLKDVCALLYLLPSLLKHTGYYEEMKMDPHASPFTVQSMGFELIPQQDDGYSCGVFLMKYAELILAGVKTPRKSVFGQKDIKDIRKAIAIDIYTNGHRCNSP</sequence>
<evidence type="ECO:0000313" key="7">
    <source>
        <dbReference type="EMBL" id="KAK3230108.1"/>
    </source>
</evidence>
<dbReference type="GO" id="GO:0016926">
    <property type="term" value="P:protein desumoylation"/>
    <property type="evidence" value="ECO:0007669"/>
    <property type="project" value="TreeGrafter"/>
</dbReference>
<comment type="caution">
    <text evidence="7">The sequence shown here is derived from an EMBL/GenBank/DDBJ whole genome shotgun (WGS) entry which is preliminary data.</text>
</comment>
<keyword evidence="3" id="KW-0378">Hydrolase</keyword>
<reference evidence="7" key="1">
    <citation type="journal article" date="2023" name="Plant J.">
        <title>Genome sequences and population genomics provide insights into the demographic history, inbreeding, and mutation load of two 'living fossil' tree species of Dipteronia.</title>
        <authorList>
            <person name="Feng Y."/>
            <person name="Comes H.P."/>
            <person name="Chen J."/>
            <person name="Zhu S."/>
            <person name="Lu R."/>
            <person name="Zhang X."/>
            <person name="Li P."/>
            <person name="Qiu J."/>
            <person name="Olsen K.M."/>
            <person name="Qiu Y."/>
        </authorList>
    </citation>
    <scope>NUCLEOTIDE SEQUENCE</scope>
    <source>
        <strain evidence="7">NBL</strain>
    </source>
</reference>
<dbReference type="InterPro" id="IPR038765">
    <property type="entry name" value="Papain-like_cys_pep_sf"/>
</dbReference>
<dbReference type="GO" id="GO:0006508">
    <property type="term" value="P:proteolysis"/>
    <property type="evidence" value="ECO:0007669"/>
    <property type="project" value="UniProtKB-KW"/>
</dbReference>
<dbReference type="SUPFAM" id="SSF54001">
    <property type="entry name" value="Cysteine proteinases"/>
    <property type="match status" value="1"/>
</dbReference>